<name>A0A0A0UVB8_BIFBR</name>
<dbReference type="AlphaFoldDB" id="A0A0A0UVB8"/>
<accession>A0A0A0UVB8</accession>
<protein>
    <submittedName>
        <fullName evidence="2">RepB</fullName>
    </submittedName>
</protein>
<dbReference type="EMBL" id="KM406416">
    <property type="protein sequence ID" value="AIW55198.1"/>
    <property type="molecule type" value="Genomic_DNA"/>
</dbReference>
<dbReference type="Pfam" id="PF04796">
    <property type="entry name" value="RepA_C"/>
    <property type="match status" value="1"/>
</dbReference>
<reference evidence="2" key="1">
    <citation type="journal article" date="2015" name="Appl. Environ. Microbiol.">
        <title>Discovery of a conjugative megaplasmid in Bifidobacterium breve.</title>
        <authorList>
            <person name="Bottacini F."/>
            <person name="O'Connell Motherway M."/>
            <person name="Casey E."/>
            <person name="McDonnell B."/>
            <person name="Mahony J."/>
            <person name="Ventura M."/>
            <person name="van Sinderen D."/>
        </authorList>
    </citation>
    <scope>NUCLEOTIDE SEQUENCE</scope>
    <source>
        <strain evidence="2">JCM 7017</strain>
        <plasmid evidence="2">megaplasmid pMP7017</plasmid>
    </source>
</reference>
<evidence type="ECO:0000313" key="2">
    <source>
        <dbReference type="EMBL" id="AIW55198.1"/>
    </source>
</evidence>
<sequence length="405" mass="46312">MTSCLGRRCWFPLSIHLCGHIQYNMFLELWQHQFKGKAIKPLKTLESTGKKQADNNGVSHYRQKKTHPEKSTMMSTMTKNSVDHPDDHEAKIARPTELALERVATLADIESRQPDSKEIWYGHSILTSTLFPATPPAEGTPFVSKDNNTVEYILEAGIDSLTRSRDYPYGKYPRLLMAWMAKQIRSAGARKTTTVDPAQHTITIPSMYQLSEELGIPRGGQSSKRLQEQLRRLLFCHISIRQKTGFAGNRDRFDSVNMQMVKAVSFLNDNNNQDFSGAKFILTDEVWDRLAQESAPFDTRATNYLLSGKSVLPYDVYVWLTGTFKNLRHDLTLDWDWLHGRFGDSIKERRVFRAKFRDALKKVHEVYPAANVETTRDGVILHPSPTSVPPKAERRALDEGRGDWQ</sequence>
<evidence type="ECO:0000256" key="1">
    <source>
        <dbReference type="SAM" id="MobiDB-lite"/>
    </source>
</evidence>
<feature type="region of interest" description="Disordered" evidence="1">
    <location>
        <begin position="382"/>
        <end position="405"/>
    </location>
</feature>
<geneLocation type="plasmid" evidence="2">
    <name>megaplasmid pMP7017</name>
</geneLocation>
<organism evidence="2">
    <name type="scientific">Bifidobacterium breve</name>
    <dbReference type="NCBI Taxonomy" id="1685"/>
    <lineage>
        <taxon>Bacteria</taxon>
        <taxon>Bacillati</taxon>
        <taxon>Actinomycetota</taxon>
        <taxon>Actinomycetes</taxon>
        <taxon>Bifidobacteriales</taxon>
        <taxon>Bifidobacteriaceae</taxon>
        <taxon>Bifidobacterium</taxon>
    </lineage>
</organism>
<feature type="compositionally biased region" description="Basic and acidic residues" evidence="1">
    <location>
        <begin position="391"/>
        <end position="405"/>
    </location>
</feature>
<keyword evidence="2" id="KW-0614">Plasmid</keyword>
<proteinExistence type="predicted"/>
<feature type="region of interest" description="Disordered" evidence="1">
    <location>
        <begin position="46"/>
        <end position="86"/>
    </location>
</feature>
<gene>
    <name evidence="2" type="ORF">B7017_p0146</name>
</gene>
<dbReference type="InterPro" id="IPR006881">
    <property type="entry name" value="RepA_C"/>
</dbReference>